<evidence type="ECO:0000256" key="1">
    <source>
        <dbReference type="SAM" id="MobiDB-lite"/>
    </source>
</evidence>
<evidence type="ECO:0000313" key="2">
    <source>
        <dbReference type="EMBL" id="KAF8715858.1"/>
    </source>
</evidence>
<sequence length="26" mass="2794">MLSSSRFAAPSTSTHCVSLTLRRPTS</sequence>
<protein>
    <submittedName>
        <fullName evidence="2">Uncharacterized protein</fullName>
    </submittedName>
</protein>
<dbReference type="Proteomes" id="UP000636709">
    <property type="component" value="Unassembled WGS sequence"/>
</dbReference>
<comment type="caution">
    <text evidence="2">The sequence shown here is derived from an EMBL/GenBank/DDBJ whole genome shotgun (WGS) entry which is preliminary data.</text>
</comment>
<feature type="region of interest" description="Disordered" evidence="1">
    <location>
        <begin position="1"/>
        <end position="26"/>
    </location>
</feature>
<gene>
    <name evidence="2" type="ORF">HU200_026814</name>
</gene>
<evidence type="ECO:0000313" key="3">
    <source>
        <dbReference type="Proteomes" id="UP000636709"/>
    </source>
</evidence>
<reference evidence="2" key="1">
    <citation type="submission" date="2020-07" db="EMBL/GenBank/DDBJ databases">
        <title>Genome sequence and genetic diversity analysis of an under-domesticated orphan crop, white fonio (Digitaria exilis).</title>
        <authorList>
            <person name="Bennetzen J.L."/>
            <person name="Chen S."/>
            <person name="Ma X."/>
            <person name="Wang X."/>
            <person name="Yssel A.E.J."/>
            <person name="Chaluvadi S.R."/>
            <person name="Johnson M."/>
            <person name="Gangashetty P."/>
            <person name="Hamidou F."/>
            <person name="Sanogo M.D."/>
            <person name="Zwaenepoel A."/>
            <person name="Wallace J."/>
            <person name="Van De Peer Y."/>
            <person name="Van Deynze A."/>
        </authorList>
    </citation>
    <scope>NUCLEOTIDE SEQUENCE</scope>
    <source>
        <tissue evidence="2">Leaves</tissue>
    </source>
</reference>
<dbReference type="EMBL" id="JACEFO010001730">
    <property type="protein sequence ID" value="KAF8715858.1"/>
    <property type="molecule type" value="Genomic_DNA"/>
</dbReference>
<dbReference type="AlphaFoldDB" id="A0A835BXT3"/>
<keyword evidence="3" id="KW-1185">Reference proteome</keyword>
<organism evidence="2 3">
    <name type="scientific">Digitaria exilis</name>
    <dbReference type="NCBI Taxonomy" id="1010633"/>
    <lineage>
        <taxon>Eukaryota</taxon>
        <taxon>Viridiplantae</taxon>
        <taxon>Streptophyta</taxon>
        <taxon>Embryophyta</taxon>
        <taxon>Tracheophyta</taxon>
        <taxon>Spermatophyta</taxon>
        <taxon>Magnoliopsida</taxon>
        <taxon>Liliopsida</taxon>
        <taxon>Poales</taxon>
        <taxon>Poaceae</taxon>
        <taxon>PACMAD clade</taxon>
        <taxon>Panicoideae</taxon>
        <taxon>Panicodae</taxon>
        <taxon>Paniceae</taxon>
        <taxon>Anthephorinae</taxon>
        <taxon>Digitaria</taxon>
    </lineage>
</organism>
<accession>A0A835BXT3</accession>
<proteinExistence type="predicted"/>
<name>A0A835BXT3_9POAL</name>